<evidence type="ECO:0000259" key="1">
    <source>
        <dbReference type="PROSITE" id="PS51186"/>
    </source>
</evidence>
<reference evidence="2 3" key="1">
    <citation type="journal article" date="2007" name="Int. J. Syst. Evol. Microbiol.">
        <title>Chryseobacterium flavum sp. nov., isolated from polluted soil.</title>
        <authorList>
            <person name="Zhou Y."/>
            <person name="Dong J."/>
            <person name="Wang X."/>
            <person name="Huang X."/>
            <person name="Zhang K.Y."/>
            <person name="Zhang Y.Q."/>
            <person name="Guo Y.F."/>
            <person name="Lai R."/>
            <person name="Li W.J."/>
        </authorList>
    </citation>
    <scope>NUCLEOTIDE SEQUENCE [LARGE SCALE GENOMIC DNA]</scope>
    <source>
        <strain evidence="2 3">KCTC 12877</strain>
    </source>
</reference>
<sequence length="176" mass="20261">MRLESERLILRKLEEADVDRMFLMDSDPEVMKYLGTPVKNIEESREIIRMIQKQYKENGVGRLAVIEKKSGLFIGWSGLKLLTIPVNGYVNTLDLGYRYIPEFWGKGYAMEAAKLSLDYGFNELNTDAVYAYADSGNTGSNHILRKLGFEKNGEFMESGVLCFWYELKREKYSGIL</sequence>
<gene>
    <name evidence="2" type="ORF">DRF59_19375</name>
</gene>
<feature type="domain" description="N-acetyltransferase" evidence="1">
    <location>
        <begin position="8"/>
        <end position="170"/>
    </location>
</feature>
<dbReference type="Gene3D" id="3.40.630.30">
    <property type="match status" value="1"/>
</dbReference>
<dbReference type="SUPFAM" id="SSF55729">
    <property type="entry name" value="Acyl-CoA N-acyltransferases (Nat)"/>
    <property type="match status" value="1"/>
</dbReference>
<accession>A0A3D9CG94</accession>
<protein>
    <submittedName>
        <fullName evidence="2">GNAT family N-acetyltransferase</fullName>
    </submittedName>
</protein>
<dbReference type="PROSITE" id="PS51186">
    <property type="entry name" value="GNAT"/>
    <property type="match status" value="1"/>
</dbReference>
<dbReference type="GO" id="GO:0016747">
    <property type="term" value="F:acyltransferase activity, transferring groups other than amino-acyl groups"/>
    <property type="evidence" value="ECO:0007669"/>
    <property type="project" value="InterPro"/>
</dbReference>
<comment type="caution">
    <text evidence="2">The sequence shown here is derived from an EMBL/GenBank/DDBJ whole genome shotgun (WGS) entry which is preliminary data.</text>
</comment>
<dbReference type="EMBL" id="QNUE01000025">
    <property type="protein sequence ID" value="REC64763.1"/>
    <property type="molecule type" value="Genomic_DNA"/>
</dbReference>
<dbReference type="RefSeq" id="WP_115964032.1">
    <property type="nucleotide sequence ID" value="NZ_CBCRVL010000004.1"/>
</dbReference>
<keyword evidence="2" id="KW-0808">Transferase</keyword>
<dbReference type="PANTHER" id="PTHR43792">
    <property type="entry name" value="GNAT FAMILY, PUTATIVE (AFU_ORTHOLOGUE AFUA_3G00765)-RELATED-RELATED"/>
    <property type="match status" value="1"/>
</dbReference>
<proteinExistence type="predicted"/>
<evidence type="ECO:0000313" key="2">
    <source>
        <dbReference type="EMBL" id="REC64763.1"/>
    </source>
</evidence>
<dbReference type="InterPro" id="IPR000182">
    <property type="entry name" value="GNAT_dom"/>
</dbReference>
<dbReference type="AlphaFoldDB" id="A0A3D9CG94"/>
<dbReference type="InterPro" id="IPR016181">
    <property type="entry name" value="Acyl_CoA_acyltransferase"/>
</dbReference>
<evidence type="ECO:0000313" key="3">
    <source>
        <dbReference type="Proteomes" id="UP000256769"/>
    </source>
</evidence>
<keyword evidence="3" id="KW-1185">Reference proteome</keyword>
<dbReference type="Proteomes" id="UP000256769">
    <property type="component" value="Unassembled WGS sequence"/>
</dbReference>
<dbReference type="Pfam" id="PF13302">
    <property type="entry name" value="Acetyltransf_3"/>
    <property type="match status" value="1"/>
</dbReference>
<dbReference type="OrthoDB" id="9788916at2"/>
<dbReference type="PANTHER" id="PTHR43792:SF16">
    <property type="entry name" value="N-ACETYLTRANSFERASE DOMAIN-CONTAINING PROTEIN"/>
    <property type="match status" value="1"/>
</dbReference>
<organism evidence="2 3">
    <name type="scientific">Chryseobacterium flavum</name>
    <dbReference type="NCBI Taxonomy" id="415851"/>
    <lineage>
        <taxon>Bacteria</taxon>
        <taxon>Pseudomonadati</taxon>
        <taxon>Bacteroidota</taxon>
        <taxon>Flavobacteriia</taxon>
        <taxon>Flavobacteriales</taxon>
        <taxon>Weeksellaceae</taxon>
        <taxon>Chryseobacterium group</taxon>
        <taxon>Chryseobacterium</taxon>
    </lineage>
</organism>
<name>A0A3D9CG94_9FLAO</name>
<dbReference type="InterPro" id="IPR051531">
    <property type="entry name" value="N-acetyltransferase"/>
</dbReference>